<feature type="transmembrane region" description="Helical" evidence="1">
    <location>
        <begin position="244"/>
        <end position="261"/>
    </location>
</feature>
<dbReference type="Gene3D" id="2.30.42.10">
    <property type="match status" value="1"/>
</dbReference>
<organism evidence="2 3">
    <name type="scientific">Virgibacillus xinjiangensis</name>
    <dbReference type="NCBI Taxonomy" id="393090"/>
    <lineage>
        <taxon>Bacteria</taxon>
        <taxon>Bacillati</taxon>
        <taxon>Bacillota</taxon>
        <taxon>Bacilli</taxon>
        <taxon>Bacillales</taxon>
        <taxon>Bacillaceae</taxon>
        <taxon>Virgibacillus</taxon>
    </lineage>
</organism>
<gene>
    <name evidence="2" type="ORF">ACFOGI_13735</name>
</gene>
<feature type="transmembrane region" description="Helical" evidence="1">
    <location>
        <begin position="110"/>
        <end position="128"/>
    </location>
</feature>
<feature type="transmembrane region" description="Helical" evidence="1">
    <location>
        <begin position="216"/>
        <end position="232"/>
    </location>
</feature>
<feature type="transmembrane region" description="Helical" evidence="1">
    <location>
        <begin position="58"/>
        <end position="79"/>
    </location>
</feature>
<evidence type="ECO:0000256" key="1">
    <source>
        <dbReference type="SAM" id="Phobius"/>
    </source>
</evidence>
<keyword evidence="1" id="KW-0812">Transmembrane</keyword>
<accession>A0ABV7CYR8</accession>
<dbReference type="InterPro" id="IPR036034">
    <property type="entry name" value="PDZ_sf"/>
</dbReference>
<dbReference type="SUPFAM" id="SSF50156">
    <property type="entry name" value="PDZ domain-like"/>
    <property type="match status" value="1"/>
</dbReference>
<proteinExistence type="predicted"/>
<keyword evidence="3" id="KW-1185">Reference proteome</keyword>
<feature type="transmembrane region" description="Helical" evidence="1">
    <location>
        <begin position="140"/>
        <end position="158"/>
    </location>
</feature>
<evidence type="ECO:0000313" key="2">
    <source>
        <dbReference type="EMBL" id="MFC3041305.1"/>
    </source>
</evidence>
<dbReference type="EMBL" id="JBHRSA010000049">
    <property type="protein sequence ID" value="MFC3041305.1"/>
    <property type="molecule type" value="Genomic_DNA"/>
</dbReference>
<evidence type="ECO:0000313" key="3">
    <source>
        <dbReference type="Proteomes" id="UP001595279"/>
    </source>
</evidence>
<keyword evidence="1" id="KW-0472">Membrane</keyword>
<name>A0ABV7CYR8_9BACI</name>
<dbReference type="Proteomes" id="UP001595279">
    <property type="component" value="Unassembled WGS sequence"/>
</dbReference>
<feature type="transmembrane region" description="Helical" evidence="1">
    <location>
        <begin position="20"/>
        <end position="37"/>
    </location>
</feature>
<reference evidence="3" key="1">
    <citation type="journal article" date="2019" name="Int. J. Syst. Evol. Microbiol.">
        <title>The Global Catalogue of Microorganisms (GCM) 10K type strain sequencing project: providing services to taxonomists for standard genome sequencing and annotation.</title>
        <authorList>
            <consortium name="The Broad Institute Genomics Platform"/>
            <consortium name="The Broad Institute Genome Sequencing Center for Infectious Disease"/>
            <person name="Wu L."/>
            <person name="Ma J."/>
        </authorList>
    </citation>
    <scope>NUCLEOTIDE SEQUENCE [LARGE SCALE GENOMIC DNA]</scope>
    <source>
        <strain evidence="3">KCTC 13128</strain>
    </source>
</reference>
<sequence>MLQDWLYEGLAAIGRVFLHPITYWAVVLVVIAGYNRIKRERREFGVKVFHLFTEWKGTWRVAFGASLFISVLGLGAGMVFQLETLFLLGAITILLSLPWRFTLLSPAYSLGITSLVLLLSPIVASFFIDGQLGWLQQANLSGLVLLLGLLLVAEASLVRRAGQESFPRLVPGKRGGWTGEHQLKKMSIIPFFALVPSGQITSFADFWPYFSIGGETYSIVLVPFLLGFHYGVRSRVPQHAANHLSRATLLLAIFVLLLATGSIYEPWLAFAAIAAAIIGREFISYRHRMVERKGQPYFRKLDDGIRVLGVIKDSPADRIDIHPGETVRKVNGRKVNTEESFYQALQGSGAYFKLEVLDASGEIRFVQGALYEGDHHELGIVLLNDPHKEK</sequence>
<keyword evidence="1" id="KW-1133">Transmembrane helix</keyword>
<protein>
    <submittedName>
        <fullName evidence="2">PDZ domain-containing protein</fullName>
    </submittedName>
</protein>
<comment type="caution">
    <text evidence="2">The sequence shown here is derived from an EMBL/GenBank/DDBJ whole genome shotgun (WGS) entry which is preliminary data.</text>
</comment>
<dbReference type="RefSeq" id="WP_390273697.1">
    <property type="nucleotide sequence ID" value="NZ_JBHRSA010000049.1"/>
</dbReference>